<evidence type="ECO:0000313" key="3">
    <source>
        <dbReference type="EMBL" id="RDX99145.1"/>
    </source>
</evidence>
<protein>
    <submittedName>
        <fullName evidence="3">Protein CPR-5</fullName>
    </submittedName>
</protein>
<evidence type="ECO:0000256" key="1">
    <source>
        <dbReference type="SAM" id="MobiDB-lite"/>
    </source>
</evidence>
<dbReference type="PANTHER" id="PTHR35322">
    <property type="entry name" value="PROTEIN CPR-5"/>
    <property type="match status" value="1"/>
</dbReference>
<keyword evidence="4" id="KW-1185">Reference proteome</keyword>
<feature type="non-terminal residue" evidence="3">
    <location>
        <position position="1"/>
    </location>
</feature>
<feature type="compositionally biased region" description="Basic residues" evidence="1">
    <location>
        <begin position="40"/>
        <end position="53"/>
    </location>
</feature>
<dbReference type="GO" id="GO:0010090">
    <property type="term" value="P:trichome morphogenesis"/>
    <property type="evidence" value="ECO:0007669"/>
    <property type="project" value="InterPro"/>
</dbReference>
<accession>A0A371H8M3</accession>
<dbReference type="STRING" id="157652.A0A371H8M3"/>
<keyword evidence="2" id="KW-0812">Transmembrane</keyword>
<organism evidence="3 4">
    <name type="scientific">Mucuna pruriens</name>
    <name type="common">Velvet bean</name>
    <name type="synonym">Dolichos pruriens</name>
    <dbReference type="NCBI Taxonomy" id="157652"/>
    <lineage>
        <taxon>Eukaryota</taxon>
        <taxon>Viridiplantae</taxon>
        <taxon>Streptophyta</taxon>
        <taxon>Embryophyta</taxon>
        <taxon>Tracheophyta</taxon>
        <taxon>Spermatophyta</taxon>
        <taxon>Magnoliopsida</taxon>
        <taxon>eudicotyledons</taxon>
        <taxon>Gunneridae</taxon>
        <taxon>Pentapetalae</taxon>
        <taxon>rosids</taxon>
        <taxon>fabids</taxon>
        <taxon>Fabales</taxon>
        <taxon>Fabaceae</taxon>
        <taxon>Papilionoideae</taxon>
        <taxon>50 kb inversion clade</taxon>
        <taxon>NPAAA clade</taxon>
        <taxon>indigoferoid/millettioid clade</taxon>
        <taxon>Phaseoleae</taxon>
        <taxon>Mucuna</taxon>
    </lineage>
</organism>
<feature type="transmembrane region" description="Helical" evidence="2">
    <location>
        <begin position="449"/>
        <end position="468"/>
    </location>
</feature>
<name>A0A371H8M3_MUCPR</name>
<feature type="non-terminal residue" evidence="3">
    <location>
        <position position="566"/>
    </location>
</feature>
<reference evidence="3" key="1">
    <citation type="submission" date="2018-05" db="EMBL/GenBank/DDBJ databases">
        <title>Draft genome of Mucuna pruriens seed.</title>
        <authorList>
            <person name="Nnadi N.E."/>
            <person name="Vos R."/>
            <person name="Hasami M.H."/>
            <person name="Devisetty U.K."/>
            <person name="Aguiy J.C."/>
        </authorList>
    </citation>
    <scope>NUCLEOTIDE SEQUENCE [LARGE SCALE GENOMIC DNA]</scope>
    <source>
        <strain evidence="3">JCA_2017</strain>
    </source>
</reference>
<feature type="transmembrane region" description="Helical" evidence="2">
    <location>
        <begin position="526"/>
        <end position="548"/>
    </location>
</feature>
<sequence length="566" mass="63108">MAEIENYSAISECESKVSMENRPQSSEASETTSSSSSQKGKGKGKGVAFRRRNPRVLVRRNKANNVDTIGLPLGMSFAAIMAQVLYRKDTAAESMSPDHLSMMCSSAIKESVASVFGDKLDGLTRNFEQSFSSTLSTLWLIYESSTSNEGNKLNNKKMKIPSSKLTLDKGECSGDIVTEDGHSRPSHAEIQDQSISCDASAEVRGNFHMDSISCGSPEEGRDNFHMDSTSRDLTLYEPSNQMVPFSQISFGSVNNPMVSIFEKSIVEQCRSNDLKILELGLKMKELKLKEDELALNHDSNNLNRSKLAMGESKASFRAEKFKTQLEDTRHGELKKKCIDCLITGLLIMSSSLLYGAYVYSYERITGATESCTPSTQASIIFCFFLLPSCLVHESSSWWTPKSVISINSRLHILWCQVQVMSRMMFGVLMIFAVAYLLMQRSTSSQTMPVTFILLMLGVGCGYCGKLCVETLGGSGNVWLLYWEIMCFLHFLSIGWTSALHSVLHGPVIASQTTEDNTFFRYWIRRVLFYATMLVFLPLFCGLMPFASLGQWKDHFTVKVSDFDGSE</sequence>
<dbReference type="EMBL" id="QJKJ01003291">
    <property type="protein sequence ID" value="RDX99145.1"/>
    <property type="molecule type" value="Genomic_DNA"/>
</dbReference>
<dbReference type="PANTHER" id="PTHR35322:SF2">
    <property type="entry name" value="PROTEIN CPR-5"/>
    <property type="match status" value="1"/>
</dbReference>
<keyword evidence="2" id="KW-1133">Transmembrane helix</keyword>
<dbReference type="AlphaFoldDB" id="A0A371H8M3"/>
<dbReference type="OrthoDB" id="2017423at2759"/>
<dbReference type="GO" id="GO:0006952">
    <property type="term" value="P:defense response"/>
    <property type="evidence" value="ECO:0007669"/>
    <property type="project" value="InterPro"/>
</dbReference>
<evidence type="ECO:0000313" key="4">
    <source>
        <dbReference type="Proteomes" id="UP000257109"/>
    </source>
</evidence>
<feature type="transmembrane region" description="Helical" evidence="2">
    <location>
        <begin position="419"/>
        <end position="437"/>
    </location>
</feature>
<feature type="transmembrane region" description="Helical" evidence="2">
    <location>
        <begin position="480"/>
        <end position="498"/>
    </location>
</feature>
<feature type="compositionally biased region" description="Low complexity" evidence="1">
    <location>
        <begin position="24"/>
        <end position="39"/>
    </location>
</feature>
<feature type="region of interest" description="Disordered" evidence="1">
    <location>
        <begin position="1"/>
        <end position="53"/>
    </location>
</feature>
<proteinExistence type="predicted"/>
<evidence type="ECO:0000256" key="2">
    <source>
        <dbReference type="SAM" id="Phobius"/>
    </source>
</evidence>
<dbReference type="InterPro" id="IPR044708">
    <property type="entry name" value="CPR5"/>
</dbReference>
<gene>
    <name evidence="3" type="primary">CPR5</name>
    <name evidence="3" type="ORF">CR513_17843</name>
</gene>
<dbReference type="Proteomes" id="UP000257109">
    <property type="component" value="Unassembled WGS sequence"/>
</dbReference>
<comment type="caution">
    <text evidence="3">The sequence shown here is derived from an EMBL/GenBank/DDBJ whole genome shotgun (WGS) entry which is preliminary data.</text>
</comment>
<dbReference type="GO" id="GO:0010150">
    <property type="term" value="P:leaf senescence"/>
    <property type="evidence" value="ECO:0007669"/>
    <property type="project" value="InterPro"/>
</dbReference>
<keyword evidence="2" id="KW-0472">Membrane</keyword>